<dbReference type="Pfam" id="PF06199">
    <property type="entry name" value="Phage_tail_2"/>
    <property type="match status" value="1"/>
</dbReference>
<dbReference type="AlphaFoldDB" id="A0A0F9CLK5"/>
<reference evidence="1" key="1">
    <citation type="journal article" date="2015" name="Nature">
        <title>Complex archaea that bridge the gap between prokaryotes and eukaryotes.</title>
        <authorList>
            <person name="Spang A."/>
            <person name="Saw J.H."/>
            <person name="Jorgensen S.L."/>
            <person name="Zaremba-Niedzwiedzka K."/>
            <person name="Martijn J."/>
            <person name="Lind A.E."/>
            <person name="van Eijk R."/>
            <person name="Schleper C."/>
            <person name="Guy L."/>
            <person name="Ettema T.J."/>
        </authorList>
    </citation>
    <scope>NUCLEOTIDE SEQUENCE</scope>
</reference>
<name>A0A0F9CLK5_9ZZZZ</name>
<proteinExistence type="predicted"/>
<sequence>MSVQNGDVLILQIGDVQVGALLSNSFNAAADMLDATTKDSAGAKEFISGEYGWGMSFESLYDPAATEGFSEALGYVKAGTSLDVYWGGIVAAEAFFNGNALMSSVDLSGPKNEVSSYSGELQGTGVIAEGAAS</sequence>
<dbReference type="InterPro" id="IPR011855">
    <property type="entry name" value="Phgtail_TP901_1"/>
</dbReference>
<organism evidence="1">
    <name type="scientific">marine sediment metagenome</name>
    <dbReference type="NCBI Taxonomy" id="412755"/>
    <lineage>
        <taxon>unclassified sequences</taxon>
        <taxon>metagenomes</taxon>
        <taxon>ecological metagenomes</taxon>
    </lineage>
</organism>
<evidence type="ECO:0000313" key="1">
    <source>
        <dbReference type="EMBL" id="KKL27297.1"/>
    </source>
</evidence>
<gene>
    <name evidence="1" type="ORF">LCGC14_2386560</name>
</gene>
<dbReference type="EMBL" id="LAZR01035515">
    <property type="protein sequence ID" value="KKL27297.1"/>
    <property type="molecule type" value="Genomic_DNA"/>
</dbReference>
<accession>A0A0F9CLK5</accession>
<protein>
    <submittedName>
        <fullName evidence="1">Uncharacterized protein</fullName>
    </submittedName>
</protein>
<comment type="caution">
    <text evidence="1">The sequence shown here is derived from an EMBL/GenBank/DDBJ whole genome shotgun (WGS) entry which is preliminary data.</text>
</comment>